<keyword evidence="2" id="KW-1185">Reference proteome</keyword>
<dbReference type="AlphaFoldDB" id="U4LSM5"/>
<reference evidence="1 2" key="1">
    <citation type="journal article" date="2013" name="PLoS Genet.">
        <title>The genome and development-dependent transcriptomes of Pyronema confluens: a window into fungal evolution.</title>
        <authorList>
            <person name="Traeger S."/>
            <person name="Altegoer F."/>
            <person name="Freitag M."/>
            <person name="Gabaldon T."/>
            <person name="Kempken F."/>
            <person name="Kumar A."/>
            <person name="Marcet-Houben M."/>
            <person name="Poggeler S."/>
            <person name="Stajich J.E."/>
            <person name="Nowrousian M."/>
        </authorList>
    </citation>
    <scope>NUCLEOTIDE SEQUENCE [LARGE SCALE GENOMIC DNA]</scope>
    <source>
        <strain evidence="2">CBS 100304</strain>
        <tissue evidence="1">Vegetative mycelium</tissue>
    </source>
</reference>
<evidence type="ECO:0000313" key="1">
    <source>
        <dbReference type="EMBL" id="CCX34634.1"/>
    </source>
</evidence>
<evidence type="ECO:0000313" key="2">
    <source>
        <dbReference type="Proteomes" id="UP000018144"/>
    </source>
</evidence>
<gene>
    <name evidence="1" type="ORF">PCON_04117</name>
</gene>
<sequence>MTTWMSTIGIIRFEENEAWQRLKINGVMLNWYVGRVSHPTMCDNRLGNMYNLRQNMANSTGE</sequence>
<proteinExistence type="predicted"/>
<organism evidence="1 2">
    <name type="scientific">Pyronema omphalodes (strain CBS 100304)</name>
    <name type="common">Pyronema confluens</name>
    <dbReference type="NCBI Taxonomy" id="1076935"/>
    <lineage>
        <taxon>Eukaryota</taxon>
        <taxon>Fungi</taxon>
        <taxon>Dikarya</taxon>
        <taxon>Ascomycota</taxon>
        <taxon>Pezizomycotina</taxon>
        <taxon>Pezizomycetes</taxon>
        <taxon>Pezizales</taxon>
        <taxon>Pyronemataceae</taxon>
        <taxon>Pyronema</taxon>
    </lineage>
</organism>
<dbReference type="EMBL" id="HF936586">
    <property type="protein sequence ID" value="CCX34634.1"/>
    <property type="molecule type" value="Genomic_DNA"/>
</dbReference>
<dbReference type="Proteomes" id="UP000018144">
    <property type="component" value="Unassembled WGS sequence"/>
</dbReference>
<name>U4LSM5_PYROM</name>
<protein>
    <submittedName>
        <fullName evidence="1">Uncharacterized protein</fullName>
    </submittedName>
</protein>
<accession>U4LSM5</accession>